<dbReference type="Proteomes" id="UP000017246">
    <property type="component" value="Unassembled WGS sequence"/>
</dbReference>
<evidence type="ECO:0000313" key="2">
    <source>
        <dbReference type="EMBL" id="CUT99670.1"/>
    </source>
</evidence>
<feature type="domain" description="B30.2/SPRY" evidence="1">
    <location>
        <begin position="1"/>
        <end position="121"/>
    </location>
</feature>
<name>A0A068YAN9_ECHMU</name>
<dbReference type="Gene3D" id="2.60.120.920">
    <property type="match status" value="1"/>
</dbReference>
<evidence type="ECO:0000259" key="1">
    <source>
        <dbReference type="PROSITE" id="PS50188"/>
    </source>
</evidence>
<reference evidence="2" key="2">
    <citation type="submission" date="2015-11" db="EMBL/GenBank/DDBJ databases">
        <authorList>
            <person name="Zhang Y."/>
            <person name="Guo Z."/>
        </authorList>
    </citation>
    <scope>NUCLEOTIDE SEQUENCE</scope>
</reference>
<dbReference type="OrthoDB" id="5951542at2759"/>
<protein>
    <submittedName>
        <fullName evidence="2">Spry domain containing socs box protein</fullName>
    </submittedName>
</protein>
<dbReference type="PANTHER" id="PTHR12245:SF5">
    <property type="entry name" value="SPRY DOMAIN-CONTAINING SOCS BOX PROTEIN 3"/>
    <property type="match status" value="1"/>
</dbReference>
<dbReference type="Pfam" id="PF00622">
    <property type="entry name" value="SPRY"/>
    <property type="match status" value="1"/>
</dbReference>
<dbReference type="InterPro" id="IPR013320">
    <property type="entry name" value="ConA-like_dom_sf"/>
</dbReference>
<dbReference type="InterPro" id="IPR050672">
    <property type="entry name" value="FBXO45-Fsn/SPSB_families"/>
</dbReference>
<dbReference type="InterPro" id="IPR001870">
    <property type="entry name" value="B30.2/SPRY"/>
</dbReference>
<dbReference type="PANTHER" id="PTHR12245">
    <property type="entry name" value="SPRY DOMAIN CONTAINING SOCS BOX PROTEIN"/>
    <property type="match status" value="1"/>
</dbReference>
<dbReference type="PROSITE" id="PS50188">
    <property type="entry name" value="B302_SPRY"/>
    <property type="match status" value="1"/>
</dbReference>
<dbReference type="SUPFAM" id="SSF49899">
    <property type="entry name" value="Concanavalin A-like lectins/glucanases"/>
    <property type="match status" value="1"/>
</dbReference>
<proteinExistence type="predicted"/>
<dbReference type="EMBL" id="LN902845">
    <property type="protein sequence ID" value="CUT99670.1"/>
    <property type="molecule type" value="Genomic_DNA"/>
</dbReference>
<dbReference type="eggNOG" id="KOG3953">
    <property type="taxonomic scope" value="Eukaryota"/>
</dbReference>
<dbReference type="InterPro" id="IPR043136">
    <property type="entry name" value="B30.2/SPRY_sf"/>
</dbReference>
<dbReference type="AlphaFoldDB" id="A0A068YAN9"/>
<dbReference type="GO" id="GO:0019005">
    <property type="term" value="C:SCF ubiquitin ligase complex"/>
    <property type="evidence" value="ECO:0007669"/>
    <property type="project" value="TreeGrafter"/>
</dbReference>
<keyword evidence="3" id="KW-1185">Reference proteome</keyword>
<dbReference type="InterPro" id="IPR003877">
    <property type="entry name" value="SPRY_dom"/>
</dbReference>
<accession>A0A068YAN9</accession>
<organism evidence="2 3">
    <name type="scientific">Echinococcus multilocularis</name>
    <name type="common">Fox tapeworm</name>
    <dbReference type="NCBI Taxonomy" id="6211"/>
    <lineage>
        <taxon>Eukaryota</taxon>
        <taxon>Metazoa</taxon>
        <taxon>Spiralia</taxon>
        <taxon>Lophotrochozoa</taxon>
        <taxon>Platyhelminthes</taxon>
        <taxon>Cestoda</taxon>
        <taxon>Eucestoda</taxon>
        <taxon>Cyclophyllidea</taxon>
        <taxon>Taeniidae</taxon>
        <taxon>Echinococcus</taxon>
    </lineage>
</organism>
<reference evidence="2" key="1">
    <citation type="journal article" date="2013" name="Nature">
        <title>The genomes of four tapeworm species reveal adaptations to parasitism.</title>
        <authorList>
            <person name="Tsai I.J."/>
            <person name="Zarowiecki M."/>
            <person name="Holroyd N."/>
            <person name="Garciarrubio A."/>
            <person name="Sanchez-Flores A."/>
            <person name="Brooks K.L."/>
            <person name="Tracey A."/>
            <person name="Bobes R.J."/>
            <person name="Fragoso G."/>
            <person name="Sciutto E."/>
            <person name="Aslett M."/>
            <person name="Beasley H."/>
            <person name="Bennett H.M."/>
            <person name="Cai J."/>
            <person name="Camicia F."/>
            <person name="Clark R."/>
            <person name="Cucher M."/>
            <person name="De Silva N."/>
            <person name="Day T.A."/>
            <person name="Deplazes P."/>
            <person name="Estrada K."/>
            <person name="Fernandez C."/>
            <person name="Holland P.W."/>
            <person name="Hou J."/>
            <person name="Hu S."/>
            <person name="Huckvale T."/>
            <person name="Hung S.S."/>
            <person name="Kamenetzky L."/>
            <person name="Keane J.A."/>
            <person name="Kiss F."/>
            <person name="Koziol U."/>
            <person name="Lambert O."/>
            <person name="Liu K."/>
            <person name="Luo X."/>
            <person name="Luo Y."/>
            <person name="Macchiaroli N."/>
            <person name="Nichol S."/>
            <person name="Paps J."/>
            <person name="Parkinson J."/>
            <person name="Pouchkina-Stantcheva N."/>
            <person name="Riddiford N."/>
            <person name="Rosenzvit M."/>
            <person name="Salinas G."/>
            <person name="Wasmuth J.D."/>
            <person name="Zamanian M."/>
            <person name="Zheng Y."/>
            <person name="Cai X."/>
            <person name="Soberon X."/>
            <person name="Olson P.D."/>
            <person name="Laclette J.P."/>
            <person name="Brehm K."/>
            <person name="Berriman M."/>
            <person name="Garciarrubio A."/>
            <person name="Bobes R.J."/>
            <person name="Fragoso G."/>
            <person name="Sanchez-Flores A."/>
            <person name="Estrada K."/>
            <person name="Cevallos M.A."/>
            <person name="Morett E."/>
            <person name="Gonzalez V."/>
            <person name="Portillo T."/>
            <person name="Ochoa-Leyva A."/>
            <person name="Jose M.V."/>
            <person name="Sciutto E."/>
            <person name="Landa A."/>
            <person name="Jimenez L."/>
            <person name="Valdes V."/>
            <person name="Carrero J.C."/>
            <person name="Larralde C."/>
            <person name="Morales-Montor J."/>
            <person name="Limon-Lason J."/>
            <person name="Soberon X."/>
            <person name="Laclette J.P."/>
        </authorList>
    </citation>
    <scope>NUCLEOTIDE SEQUENCE [LARGE SCALE GENOMIC DNA]</scope>
</reference>
<dbReference type="STRING" id="6211.A0A068YAN9"/>
<sequence>MFGIGLPDVCLTTYRSRFVPFLGLDNKTWGLGYRGQLQHNKHFIHPYGASFTRGDLVGCLLDLWHRKLTFFVNRIAITDPMQLLENLFIFFSPLPLGSYYLMACSTAARSGFRIIFSKSYDISLQLLALLSLKTALGSLSTIFDLPGFPPSLLSFYQNSTPWVFHKSRKRQRIESHLFPEMKFKLRRLSDVSIYTHFILLSGWSAMLR</sequence>
<evidence type="ECO:0000313" key="3">
    <source>
        <dbReference type="Proteomes" id="UP000017246"/>
    </source>
</evidence>
<dbReference type="GO" id="GO:0043161">
    <property type="term" value="P:proteasome-mediated ubiquitin-dependent protein catabolic process"/>
    <property type="evidence" value="ECO:0007669"/>
    <property type="project" value="TreeGrafter"/>
</dbReference>